<dbReference type="Proteomes" id="UP000298030">
    <property type="component" value="Unassembled WGS sequence"/>
</dbReference>
<reference evidence="2 3" key="1">
    <citation type="journal article" date="2019" name="Nat. Ecol. Evol.">
        <title>Megaphylogeny resolves global patterns of mushroom evolution.</title>
        <authorList>
            <person name="Varga T."/>
            <person name="Krizsan K."/>
            <person name="Foldi C."/>
            <person name="Dima B."/>
            <person name="Sanchez-Garcia M."/>
            <person name="Sanchez-Ramirez S."/>
            <person name="Szollosi G.J."/>
            <person name="Szarkandi J.G."/>
            <person name="Papp V."/>
            <person name="Albert L."/>
            <person name="Andreopoulos W."/>
            <person name="Angelini C."/>
            <person name="Antonin V."/>
            <person name="Barry K.W."/>
            <person name="Bougher N.L."/>
            <person name="Buchanan P."/>
            <person name="Buyck B."/>
            <person name="Bense V."/>
            <person name="Catcheside P."/>
            <person name="Chovatia M."/>
            <person name="Cooper J."/>
            <person name="Damon W."/>
            <person name="Desjardin D."/>
            <person name="Finy P."/>
            <person name="Geml J."/>
            <person name="Haridas S."/>
            <person name="Hughes K."/>
            <person name="Justo A."/>
            <person name="Karasinski D."/>
            <person name="Kautmanova I."/>
            <person name="Kiss B."/>
            <person name="Kocsube S."/>
            <person name="Kotiranta H."/>
            <person name="LaButti K.M."/>
            <person name="Lechner B.E."/>
            <person name="Liimatainen K."/>
            <person name="Lipzen A."/>
            <person name="Lukacs Z."/>
            <person name="Mihaltcheva S."/>
            <person name="Morgado L.N."/>
            <person name="Niskanen T."/>
            <person name="Noordeloos M.E."/>
            <person name="Ohm R.A."/>
            <person name="Ortiz-Santana B."/>
            <person name="Ovrebo C."/>
            <person name="Racz N."/>
            <person name="Riley R."/>
            <person name="Savchenko A."/>
            <person name="Shiryaev A."/>
            <person name="Soop K."/>
            <person name="Spirin V."/>
            <person name="Szebenyi C."/>
            <person name="Tomsovsky M."/>
            <person name="Tulloss R.E."/>
            <person name="Uehling J."/>
            <person name="Grigoriev I.V."/>
            <person name="Vagvolgyi C."/>
            <person name="Papp T."/>
            <person name="Martin F.M."/>
            <person name="Miettinen O."/>
            <person name="Hibbett D.S."/>
            <person name="Nagy L.G."/>
        </authorList>
    </citation>
    <scope>NUCLEOTIDE SEQUENCE [LARGE SCALE GENOMIC DNA]</scope>
    <source>
        <strain evidence="2 3">FP101781</strain>
    </source>
</reference>
<evidence type="ECO:0008006" key="4">
    <source>
        <dbReference type="Google" id="ProtNLM"/>
    </source>
</evidence>
<feature type="chain" id="PRO_5021405557" description="Secreted protein" evidence="1">
    <location>
        <begin position="41"/>
        <end position="125"/>
    </location>
</feature>
<sequence>MLLLNARRLMPLSFTHLHPPYMANLLIRFLLSLALTEIMAAHLCEVPPAPSHCPYILVFSPSESPLPTDKSLIPLEAAPLPTQLQPWISGTSRIDKLFLRGPHSKRAADVTFGRCYRSSSTSQSR</sequence>
<proteinExistence type="predicted"/>
<organism evidence="2 3">
    <name type="scientific">Coprinellus micaceus</name>
    <name type="common">Glistening ink-cap mushroom</name>
    <name type="synonym">Coprinus micaceus</name>
    <dbReference type="NCBI Taxonomy" id="71717"/>
    <lineage>
        <taxon>Eukaryota</taxon>
        <taxon>Fungi</taxon>
        <taxon>Dikarya</taxon>
        <taxon>Basidiomycota</taxon>
        <taxon>Agaricomycotina</taxon>
        <taxon>Agaricomycetes</taxon>
        <taxon>Agaricomycetidae</taxon>
        <taxon>Agaricales</taxon>
        <taxon>Agaricineae</taxon>
        <taxon>Psathyrellaceae</taxon>
        <taxon>Coprinellus</taxon>
    </lineage>
</organism>
<dbReference type="EMBL" id="QPFP01000019">
    <property type="protein sequence ID" value="TEB31468.1"/>
    <property type="molecule type" value="Genomic_DNA"/>
</dbReference>
<protein>
    <recommendedName>
        <fullName evidence="4">Secreted protein</fullName>
    </recommendedName>
</protein>
<dbReference type="AlphaFoldDB" id="A0A4Y7TC09"/>
<evidence type="ECO:0000313" key="3">
    <source>
        <dbReference type="Proteomes" id="UP000298030"/>
    </source>
</evidence>
<keyword evidence="3" id="KW-1185">Reference proteome</keyword>
<gene>
    <name evidence="2" type="ORF">FA13DRAFT_369959</name>
</gene>
<keyword evidence="1" id="KW-0732">Signal</keyword>
<name>A0A4Y7TC09_COPMI</name>
<evidence type="ECO:0000256" key="1">
    <source>
        <dbReference type="SAM" id="SignalP"/>
    </source>
</evidence>
<feature type="signal peptide" evidence="1">
    <location>
        <begin position="1"/>
        <end position="40"/>
    </location>
</feature>
<accession>A0A4Y7TC09</accession>
<evidence type="ECO:0000313" key="2">
    <source>
        <dbReference type="EMBL" id="TEB31468.1"/>
    </source>
</evidence>
<comment type="caution">
    <text evidence="2">The sequence shown here is derived from an EMBL/GenBank/DDBJ whole genome shotgun (WGS) entry which is preliminary data.</text>
</comment>